<proteinExistence type="predicted"/>
<dbReference type="Proteomes" id="UP001239462">
    <property type="component" value="Unassembled WGS sequence"/>
</dbReference>
<dbReference type="EMBL" id="JASZZN010000005">
    <property type="protein sequence ID" value="MDM4015468.1"/>
    <property type="molecule type" value="Genomic_DNA"/>
</dbReference>
<dbReference type="PROSITE" id="PS00194">
    <property type="entry name" value="THIOREDOXIN_1"/>
    <property type="match status" value="1"/>
</dbReference>
<dbReference type="InterPro" id="IPR036249">
    <property type="entry name" value="Thioredoxin-like_sf"/>
</dbReference>
<accession>A0ABT7PG53</accession>
<dbReference type="Gene3D" id="3.40.30.10">
    <property type="entry name" value="Glutaredoxin"/>
    <property type="match status" value="1"/>
</dbReference>
<dbReference type="RefSeq" id="WP_230775648.1">
    <property type="nucleotide sequence ID" value="NZ_CP141221.1"/>
</dbReference>
<protein>
    <submittedName>
        <fullName evidence="2">Thioredoxin family protein</fullName>
    </submittedName>
</protein>
<name>A0ABT7PG53_9BACT</name>
<gene>
    <name evidence="2" type="ORF">QTN89_08520</name>
</gene>
<keyword evidence="1" id="KW-0676">Redox-active center</keyword>
<dbReference type="CDD" id="cd02947">
    <property type="entry name" value="TRX_family"/>
    <property type="match status" value="1"/>
</dbReference>
<dbReference type="SUPFAM" id="SSF52833">
    <property type="entry name" value="Thioredoxin-like"/>
    <property type="match status" value="1"/>
</dbReference>
<reference evidence="2 3" key="1">
    <citation type="submission" date="2023-06" db="EMBL/GenBank/DDBJ databases">
        <title>Roseiconus lacunae JC819 isolated from Gulf of Mannar region, Tamil Nadu.</title>
        <authorList>
            <person name="Pk S."/>
            <person name="Ch S."/>
            <person name="Ch V.R."/>
        </authorList>
    </citation>
    <scope>NUCLEOTIDE SEQUENCE [LARGE SCALE GENOMIC DNA]</scope>
    <source>
        <strain evidence="2 3">JC819</strain>
    </source>
</reference>
<sequence length="139" mass="15324">MLKFEELGMVSLLLAVLLGSATSAPIKTDYAEAYKESVKEGKPLMVVVSAPWCPACNVLKQSTLEPMAATGEFDDVSVAVLNRDENSELVDQLTKGERMLPQIIVFSRTNAGQWKRQLLKGYQSKQPVRNLLRSVSPRG</sequence>
<organism evidence="2 3">
    <name type="scientific">Roseiconus lacunae</name>
    <dbReference type="NCBI Taxonomy" id="2605694"/>
    <lineage>
        <taxon>Bacteria</taxon>
        <taxon>Pseudomonadati</taxon>
        <taxon>Planctomycetota</taxon>
        <taxon>Planctomycetia</taxon>
        <taxon>Pirellulales</taxon>
        <taxon>Pirellulaceae</taxon>
        <taxon>Roseiconus</taxon>
    </lineage>
</organism>
<evidence type="ECO:0000313" key="2">
    <source>
        <dbReference type="EMBL" id="MDM4015468.1"/>
    </source>
</evidence>
<dbReference type="PROSITE" id="PS51354">
    <property type="entry name" value="GLUTAREDOXIN_2"/>
    <property type="match status" value="1"/>
</dbReference>
<dbReference type="InterPro" id="IPR017937">
    <property type="entry name" value="Thioredoxin_CS"/>
</dbReference>
<dbReference type="Pfam" id="PF13899">
    <property type="entry name" value="Thioredoxin_7"/>
    <property type="match status" value="1"/>
</dbReference>
<keyword evidence="3" id="KW-1185">Reference proteome</keyword>
<evidence type="ECO:0000313" key="3">
    <source>
        <dbReference type="Proteomes" id="UP001239462"/>
    </source>
</evidence>
<comment type="caution">
    <text evidence="2">The sequence shown here is derived from an EMBL/GenBank/DDBJ whole genome shotgun (WGS) entry which is preliminary data.</text>
</comment>
<evidence type="ECO:0000256" key="1">
    <source>
        <dbReference type="ARBA" id="ARBA00023284"/>
    </source>
</evidence>